<accession>A0ABP6CCL6</accession>
<proteinExistence type="predicted"/>
<keyword evidence="3" id="KW-1185">Reference proteome</keyword>
<dbReference type="RefSeq" id="WP_425546931.1">
    <property type="nucleotide sequence ID" value="NZ_BAAATD010000006.1"/>
</dbReference>
<reference evidence="3" key="1">
    <citation type="journal article" date="2019" name="Int. J. Syst. Evol. Microbiol.">
        <title>The Global Catalogue of Microorganisms (GCM) 10K type strain sequencing project: providing services to taxonomists for standard genome sequencing and annotation.</title>
        <authorList>
            <consortium name="The Broad Institute Genomics Platform"/>
            <consortium name="The Broad Institute Genome Sequencing Center for Infectious Disease"/>
            <person name="Wu L."/>
            <person name="Ma J."/>
        </authorList>
    </citation>
    <scope>NUCLEOTIDE SEQUENCE [LARGE SCALE GENOMIC DNA]</scope>
    <source>
        <strain evidence="3">JCM 6833</strain>
    </source>
</reference>
<sequence length="99" mass="10420">MTVAELLERTSSSELTEWQAYERVAGPLGPARADVQSAIVAATVANANRSKGKPATPADFVPRWDRKPTQTVEEMVAIAYALNAAFGGTVEGGKDGATQ</sequence>
<dbReference type="Pfam" id="PF06223">
    <property type="entry name" value="Phage_tail_T"/>
    <property type="match status" value="1"/>
</dbReference>
<dbReference type="EMBL" id="BAAATD010000006">
    <property type="protein sequence ID" value="GAA2609630.1"/>
    <property type="molecule type" value="Genomic_DNA"/>
</dbReference>
<feature type="domain" description="Minor tail T" evidence="1">
    <location>
        <begin position="11"/>
        <end position="86"/>
    </location>
</feature>
<organism evidence="2 3">
    <name type="scientific">Actinomadura fulvescens</name>
    <dbReference type="NCBI Taxonomy" id="46160"/>
    <lineage>
        <taxon>Bacteria</taxon>
        <taxon>Bacillati</taxon>
        <taxon>Actinomycetota</taxon>
        <taxon>Actinomycetes</taxon>
        <taxon>Streptosporangiales</taxon>
        <taxon>Thermomonosporaceae</taxon>
        <taxon>Actinomadura</taxon>
    </lineage>
</organism>
<evidence type="ECO:0000313" key="3">
    <source>
        <dbReference type="Proteomes" id="UP001501509"/>
    </source>
</evidence>
<dbReference type="Proteomes" id="UP001501509">
    <property type="component" value="Unassembled WGS sequence"/>
</dbReference>
<evidence type="ECO:0000313" key="2">
    <source>
        <dbReference type="EMBL" id="GAA2609630.1"/>
    </source>
</evidence>
<protein>
    <recommendedName>
        <fullName evidence="1">Minor tail T domain-containing protein</fullName>
    </recommendedName>
</protein>
<comment type="caution">
    <text evidence="2">The sequence shown here is derived from an EMBL/GenBank/DDBJ whole genome shotgun (WGS) entry which is preliminary data.</text>
</comment>
<dbReference type="InterPro" id="IPR009350">
    <property type="entry name" value="Phage_tail_T"/>
</dbReference>
<evidence type="ECO:0000259" key="1">
    <source>
        <dbReference type="Pfam" id="PF06223"/>
    </source>
</evidence>
<gene>
    <name evidence="2" type="ORF">GCM10010411_49890</name>
</gene>
<name>A0ABP6CCL6_9ACTN</name>